<organism evidence="1 2">
    <name type="scientific">Daphnia magna</name>
    <dbReference type="NCBI Taxonomy" id="35525"/>
    <lineage>
        <taxon>Eukaryota</taxon>
        <taxon>Metazoa</taxon>
        <taxon>Ecdysozoa</taxon>
        <taxon>Arthropoda</taxon>
        <taxon>Crustacea</taxon>
        <taxon>Branchiopoda</taxon>
        <taxon>Diplostraca</taxon>
        <taxon>Cladocera</taxon>
        <taxon>Anomopoda</taxon>
        <taxon>Daphniidae</taxon>
        <taxon>Daphnia</taxon>
    </lineage>
</organism>
<accession>A0A164IMI0</accession>
<evidence type="ECO:0000313" key="1">
    <source>
        <dbReference type="EMBL" id="KZS01415.1"/>
    </source>
</evidence>
<dbReference type="PANTHER" id="PTHR35889:SF3">
    <property type="entry name" value="F-BOX DOMAIN-CONTAINING PROTEIN"/>
    <property type="match status" value="1"/>
</dbReference>
<dbReference type="AlphaFoldDB" id="A0A164IMI0"/>
<evidence type="ECO:0008006" key="3">
    <source>
        <dbReference type="Google" id="ProtNLM"/>
    </source>
</evidence>
<evidence type="ECO:0000313" key="2">
    <source>
        <dbReference type="Proteomes" id="UP000076858"/>
    </source>
</evidence>
<keyword evidence="2" id="KW-1185">Reference proteome</keyword>
<proteinExistence type="predicted"/>
<protein>
    <recommendedName>
        <fullName evidence="3">S-layer protein</fullName>
    </recommendedName>
</protein>
<reference evidence="1 2" key="1">
    <citation type="submission" date="2016-03" db="EMBL/GenBank/DDBJ databases">
        <title>EvidentialGene: Evidence-directed Construction of Genes on Genomes.</title>
        <authorList>
            <person name="Gilbert D.G."/>
            <person name="Choi J.-H."/>
            <person name="Mockaitis K."/>
            <person name="Colbourne J."/>
            <person name="Pfrender M."/>
        </authorList>
    </citation>
    <scope>NUCLEOTIDE SEQUENCE [LARGE SCALE GENOMIC DNA]</scope>
    <source>
        <strain evidence="1 2">Xinb3</strain>
        <tissue evidence="1">Complete organism</tissue>
    </source>
</reference>
<gene>
    <name evidence="1" type="ORF">APZ42_001939</name>
</gene>
<feature type="non-terminal residue" evidence="1">
    <location>
        <position position="161"/>
    </location>
</feature>
<dbReference type="Proteomes" id="UP000076858">
    <property type="component" value="Unassembled WGS sequence"/>
</dbReference>
<name>A0A164IMI0_9CRUS</name>
<dbReference type="PANTHER" id="PTHR35889">
    <property type="entry name" value="CYCLOINULO-OLIGOSACCHARIDE FRUCTANOTRANSFERASE-RELATED"/>
    <property type="match status" value="1"/>
</dbReference>
<dbReference type="EMBL" id="LRGB01006921">
    <property type="protein sequence ID" value="KZS01415.1"/>
    <property type="molecule type" value="Genomic_DNA"/>
</dbReference>
<sequence>DPSVVTISAAGLIAPLKDGSTEVLVTDGAVRLSVPVMVSGIADPVPVSFHQDVIPILSKAGCNSGGCHGKAEGQNGFKLSVFGFDAAGDFDAIVKEGRGRRVFPAAPESSLLIAKATGRVPHGGGIKIERGSAWHRRLIRWMNEGLRLDEEAGDSVVEVLV</sequence>
<comment type="caution">
    <text evidence="1">The sequence shown here is derived from an EMBL/GenBank/DDBJ whole genome shotgun (WGS) entry which is preliminary data.</text>
</comment>
<feature type="non-terminal residue" evidence="1">
    <location>
        <position position="1"/>
    </location>
</feature>